<keyword evidence="3" id="KW-1185">Reference proteome</keyword>
<sequence length="60" mass="7099">MIATVSRQFEANEQGGGNDQRVKNVDEEVKMSGQYDSRRWRVRVKSFGRLQFFLINFMKI</sequence>
<name>A0A1B0BC01_9MUSC</name>
<dbReference type="Proteomes" id="UP000092460">
    <property type="component" value="Unassembled WGS sequence"/>
</dbReference>
<feature type="compositionally biased region" description="Polar residues" evidence="1">
    <location>
        <begin position="1"/>
        <end position="11"/>
    </location>
</feature>
<protein>
    <submittedName>
        <fullName evidence="2">Uncharacterized protein</fullName>
    </submittedName>
</protein>
<dbReference type="VEuPathDB" id="VectorBase:GPPI025279"/>
<reference evidence="3" key="1">
    <citation type="submission" date="2015-01" db="EMBL/GenBank/DDBJ databases">
        <authorList>
            <person name="Aksoy S."/>
            <person name="Warren W."/>
            <person name="Wilson R.K."/>
        </authorList>
    </citation>
    <scope>NUCLEOTIDE SEQUENCE [LARGE SCALE GENOMIC DNA]</scope>
    <source>
        <strain evidence="3">IAEA</strain>
    </source>
</reference>
<dbReference type="EMBL" id="JXJN01011735">
    <property type="status" value="NOT_ANNOTATED_CDS"/>
    <property type="molecule type" value="Genomic_DNA"/>
</dbReference>
<evidence type="ECO:0000313" key="3">
    <source>
        <dbReference type="Proteomes" id="UP000092460"/>
    </source>
</evidence>
<proteinExistence type="predicted"/>
<accession>A0A1B0BC01</accession>
<organism evidence="2 3">
    <name type="scientific">Glossina palpalis gambiensis</name>
    <dbReference type="NCBI Taxonomy" id="67801"/>
    <lineage>
        <taxon>Eukaryota</taxon>
        <taxon>Metazoa</taxon>
        <taxon>Ecdysozoa</taxon>
        <taxon>Arthropoda</taxon>
        <taxon>Hexapoda</taxon>
        <taxon>Insecta</taxon>
        <taxon>Pterygota</taxon>
        <taxon>Neoptera</taxon>
        <taxon>Endopterygota</taxon>
        <taxon>Diptera</taxon>
        <taxon>Brachycera</taxon>
        <taxon>Muscomorpha</taxon>
        <taxon>Hippoboscoidea</taxon>
        <taxon>Glossinidae</taxon>
        <taxon>Glossina</taxon>
    </lineage>
</organism>
<reference evidence="2" key="2">
    <citation type="submission" date="2020-05" db="UniProtKB">
        <authorList>
            <consortium name="EnsemblMetazoa"/>
        </authorList>
    </citation>
    <scope>IDENTIFICATION</scope>
    <source>
        <strain evidence="2">IAEA</strain>
    </source>
</reference>
<evidence type="ECO:0000256" key="1">
    <source>
        <dbReference type="SAM" id="MobiDB-lite"/>
    </source>
</evidence>
<dbReference type="EnsemblMetazoa" id="GPPI025279-RA">
    <property type="protein sequence ID" value="GPPI025279-PA"/>
    <property type="gene ID" value="GPPI025279"/>
</dbReference>
<feature type="region of interest" description="Disordered" evidence="1">
    <location>
        <begin position="1"/>
        <end position="24"/>
    </location>
</feature>
<dbReference type="AlphaFoldDB" id="A0A1B0BC01"/>
<evidence type="ECO:0000313" key="2">
    <source>
        <dbReference type="EnsemblMetazoa" id="GPPI025279-PA"/>
    </source>
</evidence>